<sequence length="301" mass="32977">MGHGYHRKLNFSDRLPKLFKDNLALGRRLGSVTMCGENREGFILAAAGMSAAWRARRKNAQIFVLRFRSGEAKISFEMALSGHYQGKICYREIDFVEVLSHPVSERRIRELAGLLLIKRGNMGSSRHASPSQRTIVAVSLVRFPIVVQSSFPREVVVVPSSPGATPSQFAGSSLVNLGPCFVAGGAWSSPGVSIQRENPSLINETWTLSHSPSFEAYTPGWVITRDSLLSEDTTTKDWSWCAHPLAKIGSIVVQLSVGMAGDLFTPRPRLLPLSLLSSIGLAGCVNFMLSRTSLWPARKPL</sequence>
<proteinExistence type="predicted"/>
<organism evidence="1 2">
    <name type="scientific">Lactuca saligna</name>
    <name type="common">Willowleaf lettuce</name>
    <dbReference type="NCBI Taxonomy" id="75948"/>
    <lineage>
        <taxon>Eukaryota</taxon>
        <taxon>Viridiplantae</taxon>
        <taxon>Streptophyta</taxon>
        <taxon>Embryophyta</taxon>
        <taxon>Tracheophyta</taxon>
        <taxon>Spermatophyta</taxon>
        <taxon>Magnoliopsida</taxon>
        <taxon>eudicotyledons</taxon>
        <taxon>Gunneridae</taxon>
        <taxon>Pentapetalae</taxon>
        <taxon>asterids</taxon>
        <taxon>campanulids</taxon>
        <taxon>Asterales</taxon>
        <taxon>Asteraceae</taxon>
        <taxon>Cichorioideae</taxon>
        <taxon>Cichorieae</taxon>
        <taxon>Lactucinae</taxon>
        <taxon>Lactuca</taxon>
    </lineage>
</organism>
<accession>A0AA36E1L5</accession>
<name>A0AA36E1L5_LACSI</name>
<protein>
    <submittedName>
        <fullName evidence="1">Uncharacterized protein</fullName>
    </submittedName>
</protein>
<evidence type="ECO:0000313" key="2">
    <source>
        <dbReference type="Proteomes" id="UP001177003"/>
    </source>
</evidence>
<keyword evidence="2" id="KW-1185">Reference proteome</keyword>
<dbReference type="EMBL" id="OX465080">
    <property type="protein sequence ID" value="CAI9279939.1"/>
    <property type="molecule type" value="Genomic_DNA"/>
</dbReference>
<dbReference type="AlphaFoldDB" id="A0AA36E1L5"/>
<dbReference type="Proteomes" id="UP001177003">
    <property type="component" value="Chromosome 4"/>
</dbReference>
<gene>
    <name evidence="1" type="ORF">LSALG_LOCUS19708</name>
</gene>
<reference evidence="1" key="1">
    <citation type="submission" date="2023-04" db="EMBL/GenBank/DDBJ databases">
        <authorList>
            <person name="Vijverberg K."/>
            <person name="Xiong W."/>
            <person name="Schranz E."/>
        </authorList>
    </citation>
    <scope>NUCLEOTIDE SEQUENCE</scope>
</reference>
<evidence type="ECO:0000313" key="1">
    <source>
        <dbReference type="EMBL" id="CAI9279939.1"/>
    </source>
</evidence>